<comment type="caution">
    <text evidence="3">The sequence shown here is derived from an EMBL/GenBank/DDBJ whole genome shotgun (WGS) entry which is preliminary data.</text>
</comment>
<feature type="transmembrane region" description="Helical" evidence="2">
    <location>
        <begin position="159"/>
        <end position="180"/>
    </location>
</feature>
<keyword evidence="2" id="KW-1133">Transmembrane helix</keyword>
<evidence type="ECO:0000313" key="3">
    <source>
        <dbReference type="EMBL" id="CAE1283274.1"/>
    </source>
</evidence>
<accession>A0A812CY22</accession>
<sequence length="245" mass="28001">MTPEESIEQWEAKTIQGATGMQTAVGMTSVIFFLMLISNIHRSVSGKMKSFIHEVGATVTIDLLDTMDLLELLYEEEEKHTRWGGDEEIVFRLVLAIVVINMLVPVFPCAIIHRGRTHTSHMFRRLVLTQKVLQIVLVNLLFMSVRLILWSMYGEKFSAFIIKNVLMVGILSTDIFNVYMEAHEEKRREKHQKTYYDTIMGVAAPVKTKSVNGDSVEFEMKEVIEAVMFAMELKKVNKKPEGVEA</sequence>
<dbReference type="PANTHER" id="PTHR47399:SF1">
    <property type="entry name" value="TRANSMEMBRANE PROTEIN 121B"/>
    <property type="match status" value="1"/>
</dbReference>
<dbReference type="OrthoDB" id="5964337at2759"/>
<dbReference type="Proteomes" id="UP000597762">
    <property type="component" value="Unassembled WGS sequence"/>
</dbReference>
<dbReference type="AlphaFoldDB" id="A0A812CY22"/>
<gene>
    <name evidence="3" type="ORF">SPHA_43974</name>
</gene>
<feature type="transmembrane region" description="Helical" evidence="2">
    <location>
        <begin position="132"/>
        <end position="153"/>
    </location>
</feature>
<evidence type="ECO:0000313" key="4">
    <source>
        <dbReference type="Proteomes" id="UP000597762"/>
    </source>
</evidence>
<protein>
    <submittedName>
        <fullName evidence="3">Uncharacterized protein</fullName>
    </submittedName>
</protein>
<proteinExistence type="inferred from homology"/>
<dbReference type="InterPro" id="IPR032776">
    <property type="entry name" value="CECR6/TMEM121"/>
</dbReference>
<comment type="similarity">
    <text evidence="1">Belongs to the TMEM121 family.</text>
</comment>
<keyword evidence="2" id="KW-0812">Transmembrane</keyword>
<dbReference type="Pfam" id="PF14997">
    <property type="entry name" value="CECR6_TMEM121"/>
    <property type="match status" value="1"/>
</dbReference>
<evidence type="ECO:0000256" key="1">
    <source>
        <dbReference type="ARBA" id="ARBA00007711"/>
    </source>
</evidence>
<keyword evidence="4" id="KW-1185">Reference proteome</keyword>
<dbReference type="PANTHER" id="PTHR47399">
    <property type="entry name" value="TRANSMEMBRANE PROTEIN 121B"/>
    <property type="match status" value="1"/>
</dbReference>
<keyword evidence="2" id="KW-0472">Membrane</keyword>
<feature type="transmembrane region" description="Helical" evidence="2">
    <location>
        <begin position="20"/>
        <end position="39"/>
    </location>
</feature>
<dbReference type="EMBL" id="CAHIKZ030002225">
    <property type="protein sequence ID" value="CAE1283274.1"/>
    <property type="molecule type" value="Genomic_DNA"/>
</dbReference>
<dbReference type="InterPro" id="IPR026624">
    <property type="entry name" value="CECR6"/>
</dbReference>
<organism evidence="3 4">
    <name type="scientific">Acanthosepion pharaonis</name>
    <name type="common">Pharaoh cuttlefish</name>
    <name type="synonym">Sepia pharaonis</name>
    <dbReference type="NCBI Taxonomy" id="158019"/>
    <lineage>
        <taxon>Eukaryota</taxon>
        <taxon>Metazoa</taxon>
        <taxon>Spiralia</taxon>
        <taxon>Lophotrochozoa</taxon>
        <taxon>Mollusca</taxon>
        <taxon>Cephalopoda</taxon>
        <taxon>Coleoidea</taxon>
        <taxon>Decapodiformes</taxon>
        <taxon>Sepiida</taxon>
        <taxon>Sepiina</taxon>
        <taxon>Sepiidae</taxon>
        <taxon>Acanthosepion</taxon>
    </lineage>
</organism>
<evidence type="ECO:0000256" key="2">
    <source>
        <dbReference type="SAM" id="Phobius"/>
    </source>
</evidence>
<reference evidence="3" key="1">
    <citation type="submission" date="2021-01" db="EMBL/GenBank/DDBJ databases">
        <authorList>
            <person name="Li R."/>
            <person name="Bekaert M."/>
        </authorList>
    </citation>
    <scope>NUCLEOTIDE SEQUENCE</scope>
    <source>
        <strain evidence="3">Farmed</strain>
    </source>
</reference>
<name>A0A812CY22_ACAPH</name>
<feature type="transmembrane region" description="Helical" evidence="2">
    <location>
        <begin position="90"/>
        <end position="112"/>
    </location>
</feature>